<evidence type="ECO:0000313" key="2">
    <source>
        <dbReference type="EMBL" id="PSJ79174.1"/>
    </source>
</evidence>
<proteinExistence type="predicted"/>
<dbReference type="RefSeq" id="WP_106743289.1">
    <property type="nucleotide sequence ID" value="NZ_PXYY01000178.1"/>
</dbReference>
<protein>
    <recommendedName>
        <fullName evidence="1">Transposase Synechocystis PCC 6803 domain-containing protein</fullName>
    </recommendedName>
</protein>
<comment type="caution">
    <text evidence="2">The sequence shown here is derived from an EMBL/GenBank/DDBJ whole genome shotgun (WGS) entry which is preliminary data.</text>
</comment>
<sequence>MDRARLPDYPEKHPGACLSEMTKVFNSTPPALFYALKSLEITRKKRRLPTQNKIPQK</sequence>
<gene>
    <name evidence="2" type="ORF">C7N83_13855</name>
</gene>
<reference evidence="2 3" key="1">
    <citation type="submission" date="2018-03" db="EMBL/GenBank/DDBJ databases">
        <title>Neisseria weixii sp. nov., isolated from the intestinal contents of Tibetan Plateau pika (Ochotona curzoniae) in Yushu, Qinghai Province, China.</title>
        <authorList>
            <person name="Gui Z."/>
        </authorList>
    </citation>
    <scope>NUCLEOTIDE SEQUENCE [LARGE SCALE GENOMIC DNA]</scope>
    <source>
        <strain evidence="2 3">ATCC 51483</strain>
    </source>
</reference>
<evidence type="ECO:0000313" key="3">
    <source>
        <dbReference type="Proteomes" id="UP000241868"/>
    </source>
</evidence>
<name>A0A2P7TWV9_9NEIS</name>
<evidence type="ECO:0000259" key="1">
    <source>
        <dbReference type="Pfam" id="PF01710"/>
    </source>
</evidence>
<organism evidence="2 3">
    <name type="scientific">Neisseria iguanae</name>
    <dbReference type="NCBI Taxonomy" id="90242"/>
    <lineage>
        <taxon>Bacteria</taxon>
        <taxon>Pseudomonadati</taxon>
        <taxon>Pseudomonadota</taxon>
        <taxon>Betaproteobacteria</taxon>
        <taxon>Neisseriales</taxon>
        <taxon>Neisseriaceae</taxon>
        <taxon>Neisseria</taxon>
    </lineage>
</organism>
<dbReference type="InterPro" id="IPR002622">
    <property type="entry name" value="Transposase_14"/>
</dbReference>
<dbReference type="OrthoDB" id="8613480at2"/>
<accession>A0A2P7TWV9</accession>
<keyword evidence="3" id="KW-1185">Reference proteome</keyword>
<dbReference type="Pfam" id="PF01710">
    <property type="entry name" value="HTH_Tnp_IS630"/>
    <property type="match status" value="1"/>
</dbReference>
<dbReference type="AlphaFoldDB" id="A0A2P7TWV9"/>
<dbReference type="Proteomes" id="UP000241868">
    <property type="component" value="Unassembled WGS sequence"/>
</dbReference>
<dbReference type="EMBL" id="PXYY01000178">
    <property type="protein sequence ID" value="PSJ79174.1"/>
    <property type="molecule type" value="Genomic_DNA"/>
</dbReference>
<feature type="domain" description="Transposase Synechocystis PCC 6803" evidence="1">
    <location>
        <begin position="3"/>
        <end position="55"/>
    </location>
</feature>